<evidence type="ECO:0000313" key="1">
    <source>
        <dbReference type="EMBL" id="KAK3690790.1"/>
    </source>
</evidence>
<dbReference type="EMBL" id="JAUTXU010000279">
    <property type="protein sequence ID" value="KAK3690790.1"/>
    <property type="molecule type" value="Genomic_DNA"/>
</dbReference>
<name>A0ACC3MHA3_9PEZI</name>
<sequence length="582" mass="63159">MSGGFTFPPPPPPPPKVDQPLGSQQGYQPSTYQHNARGRGRGGPRGSSGQRGRGQSGRGGNNFYPQALPGQHQYGAPSSGGQHNGSQTVWDQQRGQRGSQNHTPAPRAAVNPELSSYPIGNGSLSTYPPRNAGYSSHQNPSEGSPQRNFAGHKRKLEALRGPQAGRTKKPAPQTAPAVPSFGHPIVPSALNPPNTSLEHSQINGTKLKPVARSLGLTPSGEATLFTYSDSEDEKEVDEEAMYAELGDKLTFEHNGVVMSLKSQADLAAWKKERQKKWPTQARMVEREVERRRIGEERKRLLAGAGNLQDSKQRRTAKPSSIHGTGERAKPANHTSGANSTPVAQKPVWADQDSKGKLEKTKGELALQDRRLSELRRRVAESEARNREAKAQKEREAGKDSAASAGPQEETQDHNLLAETEFVVDNGPQPENGEEDAEDAEDVAGGSPLCASAGLSEDTSSDSDSDDSAPDEVSSKPVTIAQPETQRPLCKYFAASGYCRDGDACRFGHEPPQRTDGGAHPQRVEQKWSAPKPPPIQHATEKKSIFQRLVEQEEKEQDRLALQVIKHLGKAGFFKESTRAEEE</sequence>
<keyword evidence="2" id="KW-1185">Reference proteome</keyword>
<dbReference type="Proteomes" id="UP001281147">
    <property type="component" value="Unassembled WGS sequence"/>
</dbReference>
<reference evidence="1" key="1">
    <citation type="submission" date="2023-07" db="EMBL/GenBank/DDBJ databases">
        <title>Black Yeasts Isolated from many extreme environments.</title>
        <authorList>
            <person name="Coleine C."/>
            <person name="Stajich J.E."/>
            <person name="Selbmann L."/>
        </authorList>
    </citation>
    <scope>NUCLEOTIDE SEQUENCE</scope>
    <source>
        <strain evidence="1">CCFEE 5714</strain>
    </source>
</reference>
<proteinExistence type="predicted"/>
<gene>
    <name evidence="1" type="ORF">LTR37_018964</name>
</gene>
<organism evidence="1 2">
    <name type="scientific">Vermiconidia calcicola</name>
    <dbReference type="NCBI Taxonomy" id="1690605"/>
    <lineage>
        <taxon>Eukaryota</taxon>
        <taxon>Fungi</taxon>
        <taxon>Dikarya</taxon>
        <taxon>Ascomycota</taxon>
        <taxon>Pezizomycotina</taxon>
        <taxon>Dothideomycetes</taxon>
        <taxon>Dothideomycetidae</taxon>
        <taxon>Mycosphaerellales</taxon>
        <taxon>Extremaceae</taxon>
        <taxon>Vermiconidia</taxon>
    </lineage>
</organism>
<evidence type="ECO:0000313" key="2">
    <source>
        <dbReference type="Proteomes" id="UP001281147"/>
    </source>
</evidence>
<protein>
    <submittedName>
        <fullName evidence="1">Uncharacterized protein</fullName>
    </submittedName>
</protein>
<comment type="caution">
    <text evidence="1">The sequence shown here is derived from an EMBL/GenBank/DDBJ whole genome shotgun (WGS) entry which is preliminary data.</text>
</comment>
<accession>A0ACC3MHA3</accession>